<evidence type="ECO:0000313" key="2">
    <source>
        <dbReference type="EMBL" id="KGX89699.1"/>
    </source>
</evidence>
<name>A0A0A5GCF4_9BACI</name>
<dbReference type="EMBL" id="AVPF01000013">
    <property type="protein sequence ID" value="KGX89699.1"/>
    <property type="molecule type" value="Genomic_DNA"/>
</dbReference>
<feature type="region of interest" description="Disordered" evidence="1">
    <location>
        <begin position="1"/>
        <end position="35"/>
    </location>
</feature>
<dbReference type="AlphaFoldDB" id="A0A0A5GCF4"/>
<organism evidence="2 3">
    <name type="scientific">Pontibacillus marinus BH030004 = DSM 16465</name>
    <dbReference type="NCBI Taxonomy" id="1385511"/>
    <lineage>
        <taxon>Bacteria</taxon>
        <taxon>Bacillati</taxon>
        <taxon>Bacillota</taxon>
        <taxon>Bacilli</taxon>
        <taxon>Bacillales</taxon>
        <taxon>Bacillaceae</taxon>
        <taxon>Pontibacillus</taxon>
    </lineage>
</organism>
<keyword evidence="3" id="KW-1185">Reference proteome</keyword>
<comment type="caution">
    <text evidence="2">The sequence shown here is derived from an EMBL/GenBank/DDBJ whole genome shotgun (WGS) entry which is preliminary data.</text>
</comment>
<evidence type="ECO:0000256" key="1">
    <source>
        <dbReference type="SAM" id="MobiDB-lite"/>
    </source>
</evidence>
<reference evidence="2 3" key="1">
    <citation type="submission" date="2013-08" db="EMBL/GenBank/DDBJ databases">
        <authorList>
            <person name="Huang J."/>
            <person name="Wang G."/>
        </authorList>
    </citation>
    <scope>NUCLEOTIDE SEQUENCE [LARGE SCALE GENOMIC DNA]</scope>
    <source>
        <strain evidence="2 3">BH030004</strain>
    </source>
</reference>
<accession>A0A0A5GCF4</accession>
<protein>
    <submittedName>
        <fullName evidence="2">Uncharacterized protein</fullName>
    </submittedName>
</protein>
<gene>
    <name evidence="2" type="ORF">N783_04825</name>
</gene>
<sequence>MDVRIASMREAPEYGGVSPESRAFAPVPGSGSPEL</sequence>
<proteinExistence type="predicted"/>
<evidence type="ECO:0000313" key="3">
    <source>
        <dbReference type="Proteomes" id="UP000030403"/>
    </source>
</evidence>
<dbReference type="Proteomes" id="UP000030403">
    <property type="component" value="Unassembled WGS sequence"/>
</dbReference>